<name>A0AA36GWP0_CYLNA</name>
<accession>A0AA36GWP0</accession>
<organism evidence="1 2">
    <name type="scientific">Cylicocyclus nassatus</name>
    <name type="common">Nematode worm</name>
    <dbReference type="NCBI Taxonomy" id="53992"/>
    <lineage>
        <taxon>Eukaryota</taxon>
        <taxon>Metazoa</taxon>
        <taxon>Ecdysozoa</taxon>
        <taxon>Nematoda</taxon>
        <taxon>Chromadorea</taxon>
        <taxon>Rhabditida</taxon>
        <taxon>Rhabditina</taxon>
        <taxon>Rhabditomorpha</taxon>
        <taxon>Strongyloidea</taxon>
        <taxon>Strongylidae</taxon>
        <taxon>Cylicocyclus</taxon>
    </lineage>
</organism>
<proteinExistence type="predicted"/>
<protein>
    <submittedName>
        <fullName evidence="1">Uncharacterized protein</fullName>
    </submittedName>
</protein>
<sequence>MAFITTASFPNVIDITDGFTTNLLFRQPRKVVILVASSMFDNSSYVSLASRRDARKFAVFTLLNSDKEITSEIMKQFDLPEQQKPQVLLLDKQSVYQLLLEESTSADAIWEWMQNDDDTPTKLLSVRDPHPLRFLQKAKVDAVFGYQNTLTLPDESLFQEIVTHVDTPAIPSTGGCPFMSGGAGGGAVHEEL</sequence>
<dbReference type="Gene3D" id="3.40.30.10">
    <property type="entry name" value="Glutaredoxin"/>
    <property type="match status" value="1"/>
</dbReference>
<dbReference type="Proteomes" id="UP001176961">
    <property type="component" value="Unassembled WGS sequence"/>
</dbReference>
<reference evidence="1" key="1">
    <citation type="submission" date="2023-07" db="EMBL/GenBank/DDBJ databases">
        <authorList>
            <consortium name="CYATHOMIX"/>
        </authorList>
    </citation>
    <scope>NUCLEOTIDE SEQUENCE</scope>
    <source>
        <strain evidence="1">N/A</strain>
    </source>
</reference>
<gene>
    <name evidence="1" type="ORF">CYNAS_LOCUS11545</name>
</gene>
<evidence type="ECO:0000313" key="2">
    <source>
        <dbReference type="Proteomes" id="UP001176961"/>
    </source>
</evidence>
<comment type="caution">
    <text evidence="1">The sequence shown here is derived from an EMBL/GenBank/DDBJ whole genome shotgun (WGS) entry which is preliminary data.</text>
</comment>
<evidence type="ECO:0000313" key="1">
    <source>
        <dbReference type="EMBL" id="CAJ0599562.1"/>
    </source>
</evidence>
<dbReference type="AlphaFoldDB" id="A0AA36GWP0"/>
<keyword evidence="2" id="KW-1185">Reference proteome</keyword>
<dbReference type="EMBL" id="CATQJL010000223">
    <property type="protein sequence ID" value="CAJ0599562.1"/>
    <property type="molecule type" value="Genomic_DNA"/>
</dbReference>